<sequence>MPAVHLTNSQFYEKAEGSPLPMLVDFWAAWCPPCRTLAPIIDELAEELQGKVVVGKVDADEQTELADQFGVLALPTVLYIKNGAEAGRLVGLRSKEDYLALCGL</sequence>
<protein>
    <recommendedName>
        <fullName evidence="2 7">Thioredoxin</fullName>
    </recommendedName>
</protein>
<dbReference type="InterPro" id="IPR005746">
    <property type="entry name" value="Thioredoxin"/>
</dbReference>
<feature type="site" description="Contributes to redox potential value" evidence="9">
    <location>
        <position position="33"/>
    </location>
</feature>
<proteinExistence type="inferred from homology"/>
<dbReference type="Proteomes" id="UP000199182">
    <property type="component" value="Unassembled WGS sequence"/>
</dbReference>
<evidence type="ECO:0000256" key="9">
    <source>
        <dbReference type="PIRSR" id="PIRSR000077-1"/>
    </source>
</evidence>
<feature type="domain" description="Thioredoxin" evidence="11">
    <location>
        <begin position="1"/>
        <end position="104"/>
    </location>
</feature>
<dbReference type="RefSeq" id="WP_092641297.1">
    <property type="nucleotide sequence ID" value="NZ_FNID01000025.1"/>
</dbReference>
<evidence type="ECO:0000256" key="7">
    <source>
        <dbReference type="NCBIfam" id="TIGR01068"/>
    </source>
</evidence>
<dbReference type="GO" id="GO:0005829">
    <property type="term" value="C:cytosol"/>
    <property type="evidence" value="ECO:0007669"/>
    <property type="project" value="TreeGrafter"/>
</dbReference>
<name>A0A1H0CU00_9FIRM</name>
<dbReference type="SUPFAM" id="SSF52833">
    <property type="entry name" value="Thioredoxin-like"/>
    <property type="match status" value="1"/>
</dbReference>
<evidence type="ECO:0000256" key="2">
    <source>
        <dbReference type="ARBA" id="ARBA00020570"/>
    </source>
</evidence>
<evidence type="ECO:0000256" key="5">
    <source>
        <dbReference type="ARBA" id="ARBA00023157"/>
    </source>
</evidence>
<dbReference type="InterPro" id="IPR036249">
    <property type="entry name" value="Thioredoxin-like_sf"/>
</dbReference>
<organism evidence="12 13">
    <name type="scientific">Acetanaerobacterium elongatum</name>
    <dbReference type="NCBI Taxonomy" id="258515"/>
    <lineage>
        <taxon>Bacteria</taxon>
        <taxon>Bacillati</taxon>
        <taxon>Bacillota</taxon>
        <taxon>Clostridia</taxon>
        <taxon>Eubacteriales</taxon>
        <taxon>Oscillospiraceae</taxon>
        <taxon>Acetanaerobacterium</taxon>
    </lineage>
</organism>
<dbReference type="PROSITE" id="PS51352">
    <property type="entry name" value="THIOREDOXIN_2"/>
    <property type="match status" value="1"/>
</dbReference>
<reference evidence="12 13" key="1">
    <citation type="submission" date="2016-10" db="EMBL/GenBank/DDBJ databases">
        <authorList>
            <person name="de Groot N.N."/>
        </authorList>
    </citation>
    <scope>NUCLEOTIDE SEQUENCE [LARGE SCALE GENOMIC DNA]</scope>
    <source>
        <strain evidence="12 13">CGMCC 1.5012</strain>
    </source>
</reference>
<dbReference type="FunFam" id="3.40.30.10:FF:000001">
    <property type="entry name" value="Thioredoxin"/>
    <property type="match status" value="1"/>
</dbReference>
<evidence type="ECO:0000256" key="6">
    <source>
        <dbReference type="ARBA" id="ARBA00023284"/>
    </source>
</evidence>
<dbReference type="AlphaFoldDB" id="A0A1H0CU00"/>
<dbReference type="PANTHER" id="PTHR45663:SF11">
    <property type="entry name" value="GEO12009P1"/>
    <property type="match status" value="1"/>
</dbReference>
<dbReference type="NCBIfam" id="TIGR01068">
    <property type="entry name" value="thioredoxin"/>
    <property type="match status" value="1"/>
</dbReference>
<dbReference type="PIRSF" id="PIRSF000077">
    <property type="entry name" value="Thioredoxin"/>
    <property type="match status" value="1"/>
</dbReference>
<evidence type="ECO:0000256" key="4">
    <source>
        <dbReference type="ARBA" id="ARBA00022982"/>
    </source>
</evidence>
<keyword evidence="6 10" id="KW-0676">Redox-active center</keyword>
<dbReference type="PRINTS" id="PR00421">
    <property type="entry name" value="THIOREDOXIN"/>
</dbReference>
<feature type="site" description="Deprotonates C-terminal active site Cys" evidence="9">
    <location>
        <position position="25"/>
    </location>
</feature>
<keyword evidence="3" id="KW-0813">Transport</keyword>
<evidence type="ECO:0000313" key="12">
    <source>
        <dbReference type="EMBL" id="SDN61354.1"/>
    </source>
</evidence>
<evidence type="ECO:0000256" key="1">
    <source>
        <dbReference type="ARBA" id="ARBA00008987"/>
    </source>
</evidence>
<dbReference type="EMBL" id="FNID01000025">
    <property type="protein sequence ID" value="SDN61354.1"/>
    <property type="molecule type" value="Genomic_DNA"/>
</dbReference>
<dbReference type="PANTHER" id="PTHR45663">
    <property type="entry name" value="GEO12009P1"/>
    <property type="match status" value="1"/>
</dbReference>
<keyword evidence="13" id="KW-1185">Reference proteome</keyword>
<accession>A0A1H0CU00</accession>
<evidence type="ECO:0000256" key="10">
    <source>
        <dbReference type="PIRSR" id="PIRSR000077-4"/>
    </source>
</evidence>
<dbReference type="OrthoDB" id="9790390at2"/>
<evidence type="ECO:0000313" key="13">
    <source>
        <dbReference type="Proteomes" id="UP000199182"/>
    </source>
</evidence>
<evidence type="ECO:0000256" key="3">
    <source>
        <dbReference type="ARBA" id="ARBA00022448"/>
    </source>
</evidence>
<feature type="active site" description="Nucleophile" evidence="9">
    <location>
        <position position="34"/>
    </location>
</feature>
<dbReference type="CDD" id="cd02947">
    <property type="entry name" value="TRX_family"/>
    <property type="match status" value="1"/>
</dbReference>
<dbReference type="Pfam" id="PF00085">
    <property type="entry name" value="Thioredoxin"/>
    <property type="match status" value="1"/>
</dbReference>
<evidence type="ECO:0000259" key="11">
    <source>
        <dbReference type="PROSITE" id="PS51352"/>
    </source>
</evidence>
<keyword evidence="5 10" id="KW-1015">Disulfide bond</keyword>
<dbReference type="PROSITE" id="PS00194">
    <property type="entry name" value="THIOREDOXIN_1"/>
    <property type="match status" value="1"/>
</dbReference>
<dbReference type="GO" id="GO:0015035">
    <property type="term" value="F:protein-disulfide reductase activity"/>
    <property type="evidence" value="ECO:0007669"/>
    <property type="project" value="UniProtKB-UniRule"/>
</dbReference>
<feature type="active site" description="Nucleophile" evidence="9">
    <location>
        <position position="31"/>
    </location>
</feature>
<comment type="similarity">
    <text evidence="1 8">Belongs to the thioredoxin family.</text>
</comment>
<evidence type="ECO:0000256" key="8">
    <source>
        <dbReference type="PIRNR" id="PIRNR000077"/>
    </source>
</evidence>
<dbReference type="Gene3D" id="3.40.30.10">
    <property type="entry name" value="Glutaredoxin"/>
    <property type="match status" value="1"/>
</dbReference>
<gene>
    <name evidence="12" type="ORF">SAMN05192585_1257</name>
</gene>
<dbReference type="STRING" id="258515.SAMN05192585_1257"/>
<feature type="disulfide bond" description="Redox-active" evidence="10">
    <location>
        <begin position="31"/>
        <end position="34"/>
    </location>
</feature>
<dbReference type="GO" id="GO:0045454">
    <property type="term" value="P:cell redox homeostasis"/>
    <property type="evidence" value="ECO:0007669"/>
    <property type="project" value="TreeGrafter"/>
</dbReference>
<dbReference type="InterPro" id="IPR013766">
    <property type="entry name" value="Thioredoxin_domain"/>
</dbReference>
<dbReference type="InterPro" id="IPR017937">
    <property type="entry name" value="Thioredoxin_CS"/>
</dbReference>
<keyword evidence="4" id="KW-0249">Electron transport</keyword>
<feature type="site" description="Contributes to redox potential value" evidence="9">
    <location>
        <position position="32"/>
    </location>
</feature>